<feature type="region of interest" description="Disordered" evidence="2">
    <location>
        <begin position="59"/>
        <end position="98"/>
    </location>
</feature>
<evidence type="ECO:0000259" key="3">
    <source>
        <dbReference type="PROSITE" id="PS50048"/>
    </source>
</evidence>
<dbReference type="PROSITE" id="PS00463">
    <property type="entry name" value="ZN2_CY6_FUNGAL_1"/>
    <property type="match status" value="1"/>
</dbReference>
<comment type="caution">
    <text evidence="4">The sequence shown here is derived from an EMBL/GenBank/DDBJ whole genome shotgun (WGS) entry which is preliminary data.</text>
</comment>
<evidence type="ECO:0000256" key="1">
    <source>
        <dbReference type="ARBA" id="ARBA00023242"/>
    </source>
</evidence>
<feature type="compositionally biased region" description="Low complexity" evidence="2">
    <location>
        <begin position="65"/>
        <end position="81"/>
    </location>
</feature>
<evidence type="ECO:0000313" key="4">
    <source>
        <dbReference type="EMBL" id="KAH6660983.1"/>
    </source>
</evidence>
<dbReference type="InterPro" id="IPR021858">
    <property type="entry name" value="Fun_TF"/>
</dbReference>
<gene>
    <name evidence="4" type="ORF">BKA67DRAFT_71873</name>
</gene>
<name>A0A9P8UZE9_9PEZI</name>
<dbReference type="PROSITE" id="PS50048">
    <property type="entry name" value="ZN2_CY6_FUNGAL_2"/>
    <property type="match status" value="1"/>
</dbReference>
<organism evidence="4 5">
    <name type="scientific">Truncatella angustata</name>
    <dbReference type="NCBI Taxonomy" id="152316"/>
    <lineage>
        <taxon>Eukaryota</taxon>
        <taxon>Fungi</taxon>
        <taxon>Dikarya</taxon>
        <taxon>Ascomycota</taxon>
        <taxon>Pezizomycotina</taxon>
        <taxon>Sordariomycetes</taxon>
        <taxon>Xylariomycetidae</taxon>
        <taxon>Amphisphaeriales</taxon>
        <taxon>Sporocadaceae</taxon>
        <taxon>Truncatella</taxon>
    </lineage>
</organism>
<dbReference type="InterPro" id="IPR036864">
    <property type="entry name" value="Zn2-C6_fun-type_DNA-bd_sf"/>
</dbReference>
<reference evidence="4" key="1">
    <citation type="journal article" date="2021" name="Nat. Commun.">
        <title>Genetic determinants of endophytism in the Arabidopsis root mycobiome.</title>
        <authorList>
            <person name="Mesny F."/>
            <person name="Miyauchi S."/>
            <person name="Thiergart T."/>
            <person name="Pickel B."/>
            <person name="Atanasova L."/>
            <person name="Karlsson M."/>
            <person name="Huettel B."/>
            <person name="Barry K.W."/>
            <person name="Haridas S."/>
            <person name="Chen C."/>
            <person name="Bauer D."/>
            <person name="Andreopoulos W."/>
            <person name="Pangilinan J."/>
            <person name="LaButti K."/>
            <person name="Riley R."/>
            <person name="Lipzen A."/>
            <person name="Clum A."/>
            <person name="Drula E."/>
            <person name="Henrissat B."/>
            <person name="Kohler A."/>
            <person name="Grigoriev I.V."/>
            <person name="Martin F.M."/>
            <person name="Hacquard S."/>
        </authorList>
    </citation>
    <scope>NUCLEOTIDE SEQUENCE</scope>
    <source>
        <strain evidence="4">MPI-SDFR-AT-0073</strain>
    </source>
</reference>
<dbReference type="GO" id="GO:0000981">
    <property type="term" value="F:DNA-binding transcription factor activity, RNA polymerase II-specific"/>
    <property type="evidence" value="ECO:0007669"/>
    <property type="project" value="InterPro"/>
</dbReference>
<dbReference type="GO" id="GO:0008270">
    <property type="term" value="F:zinc ion binding"/>
    <property type="evidence" value="ECO:0007669"/>
    <property type="project" value="InterPro"/>
</dbReference>
<proteinExistence type="predicted"/>
<dbReference type="Pfam" id="PF00172">
    <property type="entry name" value="Zn_clus"/>
    <property type="match status" value="1"/>
</dbReference>
<dbReference type="SMART" id="SM00066">
    <property type="entry name" value="GAL4"/>
    <property type="match status" value="1"/>
</dbReference>
<protein>
    <recommendedName>
        <fullName evidence="3">Zn(2)-C6 fungal-type domain-containing protein</fullName>
    </recommendedName>
</protein>
<evidence type="ECO:0000313" key="5">
    <source>
        <dbReference type="Proteomes" id="UP000758603"/>
    </source>
</evidence>
<dbReference type="Pfam" id="PF11951">
    <property type="entry name" value="Fungal_trans_2"/>
    <property type="match status" value="1"/>
</dbReference>
<dbReference type="Proteomes" id="UP000758603">
    <property type="component" value="Unassembled WGS sequence"/>
</dbReference>
<dbReference type="AlphaFoldDB" id="A0A9P8UZE9"/>
<sequence length="642" mass="70289">MFYTGKSTACHTCRQRRLKCDEVRPHCLKCKRAGRECLGYRDESAFIIRDMTTATIQKFEHKPKSATPASSSSLADDTAPPISETDGPGSAEGGSTVALSPAASSSASFFQGSFSLSADEEFGSERDRRKIRKQKSWVEHQGPRKKRSMMLKQTLLALPLEDRALCYFASRYAFAPTQFLDPGYLPVLKAVSQKESLGPCLSASLSAVSLAAFSTKANARKAIVRARAQYATALQMTNEAIQRSKSYNDDELLASVVLLALFEVFCSENILGWGSHIFGAAAMLGARGKVSLRDKLVRALFRVVSNESVKLHMLGVSSPHTGTEVWLQWLTEPRYMTYITPAAEAADPNAADMLDLARNMDGLSFQELASLKGADAVDQIQSGRAGTLPVPQLSPAPPVGYAGPQGEDETISITLALLETKKMIMAYSEKFPPIPDLDEPTEPLADLDQSRTSDYVTDVDKTYQKLATISLYVCGCTARLVTYNVMARLAAALSPRATRDYNEAVSMGRKEIREILRMAPHFFRLIEESSGLTNSNRFLSSSIAREYESSSSSDDSSIACGDEYLVSKTQRSVPNLAKSYIGLMILWPVATAASTDLVDADQFKYIMGMLDYIINVCGIRMGDGVRQFCVEKRQLSGAPFFA</sequence>
<dbReference type="SUPFAM" id="SSF57701">
    <property type="entry name" value="Zn2/Cys6 DNA-binding domain"/>
    <property type="match status" value="1"/>
</dbReference>
<dbReference type="CDD" id="cd00067">
    <property type="entry name" value="GAL4"/>
    <property type="match status" value="1"/>
</dbReference>
<dbReference type="RefSeq" id="XP_045965114.1">
    <property type="nucleotide sequence ID" value="XM_046109387.1"/>
</dbReference>
<keyword evidence="5" id="KW-1185">Reference proteome</keyword>
<dbReference type="Gene3D" id="4.10.240.10">
    <property type="entry name" value="Zn(2)-C6 fungal-type DNA-binding domain"/>
    <property type="match status" value="1"/>
</dbReference>
<accession>A0A9P8UZE9</accession>
<feature type="domain" description="Zn(2)-C6 fungal-type" evidence="3">
    <location>
        <begin position="9"/>
        <end position="37"/>
    </location>
</feature>
<feature type="region of interest" description="Disordered" evidence="2">
    <location>
        <begin position="125"/>
        <end position="144"/>
    </location>
</feature>
<dbReference type="EMBL" id="JAGPXC010000001">
    <property type="protein sequence ID" value="KAH6660983.1"/>
    <property type="molecule type" value="Genomic_DNA"/>
</dbReference>
<dbReference type="InterPro" id="IPR001138">
    <property type="entry name" value="Zn2Cys6_DnaBD"/>
</dbReference>
<dbReference type="InterPro" id="IPR053175">
    <property type="entry name" value="DHMBA_Reg_Transcription_Factor"/>
</dbReference>
<dbReference type="GeneID" id="70138278"/>
<evidence type="ECO:0000256" key="2">
    <source>
        <dbReference type="SAM" id="MobiDB-lite"/>
    </source>
</evidence>
<dbReference type="OrthoDB" id="4491390at2759"/>
<keyword evidence="1" id="KW-0539">Nucleus</keyword>
<dbReference type="PANTHER" id="PTHR38791">
    <property type="entry name" value="ZN(II)2CYS6 TRANSCRIPTION FACTOR (EUROFUNG)-RELATED-RELATED"/>
    <property type="match status" value="1"/>
</dbReference>